<dbReference type="AlphaFoldDB" id="A0A4R1BCC3"/>
<accession>A0A4R1BCC3</accession>
<keyword evidence="4" id="KW-1185">Reference proteome</keyword>
<keyword evidence="1" id="KW-0812">Transmembrane</keyword>
<keyword evidence="1" id="KW-0472">Membrane</keyword>
<protein>
    <submittedName>
        <fullName evidence="3">MCE family protein</fullName>
    </submittedName>
</protein>
<dbReference type="InterPro" id="IPR003399">
    <property type="entry name" value="Mce/MlaD"/>
</dbReference>
<comment type="caution">
    <text evidence="3">The sequence shown here is derived from an EMBL/GenBank/DDBJ whole genome shotgun (WGS) entry which is preliminary data.</text>
</comment>
<feature type="transmembrane region" description="Helical" evidence="1">
    <location>
        <begin position="9"/>
        <end position="28"/>
    </location>
</feature>
<keyword evidence="1" id="KW-1133">Transmembrane helix</keyword>
<organism evidence="3 4">
    <name type="scientific">Flaviaesturariibacter flavus</name>
    <dbReference type="NCBI Taxonomy" id="2502780"/>
    <lineage>
        <taxon>Bacteria</taxon>
        <taxon>Pseudomonadati</taxon>
        <taxon>Bacteroidota</taxon>
        <taxon>Chitinophagia</taxon>
        <taxon>Chitinophagales</taxon>
        <taxon>Chitinophagaceae</taxon>
        <taxon>Flaviaestuariibacter</taxon>
    </lineage>
</organism>
<feature type="domain" description="Mce/MlaD" evidence="2">
    <location>
        <begin position="42"/>
        <end position="117"/>
    </location>
</feature>
<dbReference type="RefSeq" id="WP_131449588.1">
    <property type="nucleotide sequence ID" value="NZ_SJZI01000042.1"/>
</dbReference>
<evidence type="ECO:0000313" key="3">
    <source>
        <dbReference type="EMBL" id="TCJ14598.1"/>
    </source>
</evidence>
<reference evidence="3 4" key="1">
    <citation type="submission" date="2019-03" db="EMBL/GenBank/DDBJ databases">
        <authorList>
            <person name="Kim M.K.M."/>
        </authorList>
    </citation>
    <scope>NUCLEOTIDE SEQUENCE [LARGE SCALE GENOMIC DNA]</scope>
    <source>
        <strain evidence="3 4">17J68-12</strain>
    </source>
</reference>
<dbReference type="InterPro" id="IPR052336">
    <property type="entry name" value="MlaD_Phospholipid_Transporter"/>
</dbReference>
<evidence type="ECO:0000313" key="4">
    <source>
        <dbReference type="Proteomes" id="UP000295334"/>
    </source>
</evidence>
<dbReference type="OrthoDB" id="9771725at2"/>
<dbReference type="PANTHER" id="PTHR33371">
    <property type="entry name" value="INTERMEMBRANE PHOSPHOLIPID TRANSPORT SYSTEM BINDING PROTEIN MLAD-RELATED"/>
    <property type="match status" value="1"/>
</dbReference>
<gene>
    <name evidence="3" type="ORF">EPD60_11490</name>
</gene>
<evidence type="ECO:0000256" key="1">
    <source>
        <dbReference type="SAM" id="Phobius"/>
    </source>
</evidence>
<proteinExistence type="predicted"/>
<dbReference type="PANTHER" id="PTHR33371:SF4">
    <property type="entry name" value="INTERMEMBRANE PHOSPHOLIPID TRANSPORT SYSTEM BINDING PROTEIN MLAD"/>
    <property type="match status" value="1"/>
</dbReference>
<evidence type="ECO:0000259" key="2">
    <source>
        <dbReference type="Pfam" id="PF02470"/>
    </source>
</evidence>
<dbReference type="Proteomes" id="UP000295334">
    <property type="component" value="Unassembled WGS sequence"/>
</dbReference>
<name>A0A4R1BCC3_9BACT</name>
<sequence length="328" mass="35373">METRRNRKAIIVGLFFVVGIAIILAAIFKLGGQKKLFASSFQVQAFFPDANGLRAGNNIWYEGVNVGTVKSVAFQDNFTVRVVLNIETKAQRFIHRDAKVKLGADGLIGNKLVVISGGTAAAPVIQQDDVLQVEKALSPDDLLATLQTNSVNLLAITADLKTVSREMAAGKGTLGRLLKDEDLYRNLQTIAAALQQSSLNTRQLTANLERYSSRFSTSGNFANELVSDTLVFSRLRATILQLQGVAAKADAIASNLVTTSGSLNDSAGTAGLLLHDKAAAESIKTTLLNLQAASKKLDENMEALQHNFLLRGFFRRKAKSEQAAVPKE</sequence>
<dbReference type="Pfam" id="PF02470">
    <property type="entry name" value="MlaD"/>
    <property type="match status" value="1"/>
</dbReference>
<dbReference type="EMBL" id="SJZI01000042">
    <property type="protein sequence ID" value="TCJ14598.1"/>
    <property type="molecule type" value="Genomic_DNA"/>
</dbReference>